<organism evidence="1 2">
    <name type="scientific">Gordonia phage Ali17</name>
    <dbReference type="NCBI Taxonomy" id="2301561"/>
    <lineage>
        <taxon>Viruses</taxon>
        <taxon>Duplodnaviria</taxon>
        <taxon>Heunggongvirae</taxon>
        <taxon>Uroviricota</taxon>
        <taxon>Caudoviricetes</taxon>
        <taxon>Stackebrandtviridae</taxon>
        <taxon>Schenleyvirinae</taxon>
        <taxon>Leonardvirus</taxon>
        <taxon>Leonardvirus ali17</taxon>
    </lineage>
</organism>
<proteinExistence type="predicted"/>
<accession>A0A385DPT2</accession>
<keyword evidence="2" id="KW-1185">Reference proteome</keyword>
<sequence length="63" mass="7266">MNRCDYCGKSYPRQPHDTRCPEFATLNRLENDIVAVIRAQAFIPLTARHAIARQLIADGWRPQ</sequence>
<evidence type="ECO:0000313" key="1">
    <source>
        <dbReference type="EMBL" id="AXQ60692.1"/>
    </source>
</evidence>
<reference evidence="1 2" key="1">
    <citation type="submission" date="2018-07" db="EMBL/GenBank/DDBJ databases">
        <authorList>
            <person name="Celious N.A."/>
            <person name="Jones R.M."/>
            <person name="Banks M.D."/>
            <person name="Grant A."/>
            <person name="McCray S.R."/>
            <person name="Melton Z.A."/>
            <person name="Mitchell A.N."/>
            <person name="Smalls C.A."/>
            <person name="Postiglione A.E."/>
            <person name="Patwardhan S."/>
            <person name="Newman R.H."/>
            <person name="Coomans R.J."/>
            <person name="Warner M.H."/>
            <person name="Garlena R.A."/>
            <person name="Russell D.A."/>
            <person name="Pope W.H."/>
            <person name="Jacobs-Sera D."/>
            <person name="Hatfull G.F."/>
        </authorList>
    </citation>
    <scope>NUCLEOTIDE SEQUENCE [LARGE SCALE GENOMIC DNA]</scope>
</reference>
<dbReference type="EMBL" id="MH669000">
    <property type="protein sequence ID" value="AXQ60692.1"/>
    <property type="molecule type" value="Genomic_DNA"/>
</dbReference>
<dbReference type="GeneID" id="63027104"/>
<dbReference type="Proteomes" id="UP000262272">
    <property type="component" value="Segment"/>
</dbReference>
<dbReference type="RefSeq" id="YP_010002554.1">
    <property type="nucleotide sequence ID" value="NC_053245.1"/>
</dbReference>
<protein>
    <submittedName>
        <fullName evidence="1">Uncharacterized protein</fullName>
    </submittedName>
</protein>
<name>A0A385DPT2_9CAUD</name>
<dbReference type="KEGG" id="vg:63027104"/>
<evidence type="ECO:0000313" key="2">
    <source>
        <dbReference type="Proteomes" id="UP000262272"/>
    </source>
</evidence>
<gene>
    <name evidence="1" type="primary">77</name>
    <name evidence="1" type="ORF">SEA_ALI17_77</name>
</gene>